<dbReference type="InterPro" id="IPR029068">
    <property type="entry name" value="Glyas_Bleomycin-R_OHBP_Dase"/>
</dbReference>
<evidence type="ECO:0000256" key="3">
    <source>
        <dbReference type="ARBA" id="ARBA00022723"/>
    </source>
</evidence>
<keyword evidence="4" id="KW-0677">Repeat</keyword>
<evidence type="ECO:0000256" key="5">
    <source>
        <dbReference type="ARBA" id="ARBA00023004"/>
    </source>
</evidence>
<dbReference type="InterPro" id="IPR037523">
    <property type="entry name" value="VOC_core"/>
</dbReference>
<gene>
    <name evidence="7" type="ORF">JX360_10850</name>
</gene>
<evidence type="ECO:0000259" key="6">
    <source>
        <dbReference type="PROSITE" id="PS51819"/>
    </source>
</evidence>
<evidence type="ECO:0000256" key="1">
    <source>
        <dbReference type="ARBA" id="ARBA00001962"/>
    </source>
</evidence>
<dbReference type="PANTHER" id="PTHR11959:SF1">
    <property type="entry name" value="4-HYDROXYPHENYLPYRUVATE DIOXYGENASE"/>
    <property type="match status" value="1"/>
</dbReference>
<evidence type="ECO:0000256" key="2">
    <source>
        <dbReference type="ARBA" id="ARBA00005877"/>
    </source>
</evidence>
<dbReference type="Proteomes" id="UP000830835">
    <property type="component" value="Unassembled WGS sequence"/>
</dbReference>
<dbReference type="CDD" id="cd07250">
    <property type="entry name" value="HPPD_C_like"/>
    <property type="match status" value="1"/>
</dbReference>
<evidence type="ECO:0000313" key="8">
    <source>
        <dbReference type="Proteomes" id="UP000830835"/>
    </source>
</evidence>
<reference evidence="7" key="1">
    <citation type="submission" date="2021-02" db="EMBL/GenBank/DDBJ databases">
        <title>The CRISPR/cas machinery reduction and long-range gene transfer in the hot spring cyanobacterium Synechococcus.</title>
        <authorList>
            <person name="Dvorak P."/>
            <person name="Jahodarova E."/>
            <person name="Hasler P."/>
            <person name="Poulickova A."/>
        </authorList>
    </citation>
    <scope>NUCLEOTIDE SEQUENCE</scope>
    <source>
        <strain evidence="7">Rupite</strain>
    </source>
</reference>
<dbReference type="InterPro" id="IPR004360">
    <property type="entry name" value="Glyas_Fos-R_dOase_dom"/>
</dbReference>
<proteinExistence type="inferred from homology"/>
<dbReference type="PANTHER" id="PTHR11959">
    <property type="entry name" value="4-HYDROXYPHENYLPYRUVATE DIOXYGENASE"/>
    <property type="match status" value="1"/>
</dbReference>
<dbReference type="Pfam" id="PF00903">
    <property type="entry name" value="Glyoxalase"/>
    <property type="match status" value="1"/>
</dbReference>
<protein>
    <submittedName>
        <fullName evidence="7">VOC family protein</fullName>
    </submittedName>
</protein>
<dbReference type="PIRSF" id="PIRSF009283">
    <property type="entry name" value="HPP_dOase"/>
    <property type="match status" value="1"/>
</dbReference>
<accession>A0ABT0CDK1</accession>
<evidence type="ECO:0000313" key="7">
    <source>
        <dbReference type="EMBL" id="MCJ2543400.1"/>
    </source>
</evidence>
<feature type="domain" description="VOC" evidence="6">
    <location>
        <begin position="145"/>
        <end position="280"/>
    </location>
</feature>
<keyword evidence="5" id="KW-0408">Iron</keyword>
<comment type="similarity">
    <text evidence="2">Belongs to the 4HPPD family.</text>
</comment>
<dbReference type="SUPFAM" id="SSF54593">
    <property type="entry name" value="Glyoxalase/Bleomycin resistance protein/Dihydroxybiphenyl dioxygenase"/>
    <property type="match status" value="1"/>
</dbReference>
<dbReference type="InterPro" id="IPR005956">
    <property type="entry name" value="4OHPhenylPyrv_dOase"/>
</dbReference>
<dbReference type="Gene3D" id="3.10.180.10">
    <property type="entry name" value="2,3-Dihydroxybiphenyl 1,2-Dioxygenase, domain 1"/>
    <property type="match status" value="2"/>
</dbReference>
<evidence type="ECO:0000256" key="4">
    <source>
        <dbReference type="ARBA" id="ARBA00022737"/>
    </source>
</evidence>
<dbReference type="InterPro" id="IPR041735">
    <property type="entry name" value="4OHPhenylPyrv_dOase_C"/>
</dbReference>
<dbReference type="EMBL" id="JAFIRA010000027">
    <property type="protein sequence ID" value="MCJ2543400.1"/>
    <property type="molecule type" value="Genomic_DNA"/>
</dbReference>
<comment type="caution">
    <text evidence="7">The sequence shown here is derived from an EMBL/GenBank/DDBJ whole genome shotgun (WGS) entry which is preliminary data.</text>
</comment>
<sequence>MNQPISGIQGIHHLHFYLWDLPYWQEQFCQVWGFQIEQQAPHTLDLCQGSIRLRLSQPAHAGDEVDRYLQQHSPGIVDVALAVGKQDLSDLAGLLQRRGAEVGWIPAERESPSPSLCLRTPYGLRHSLIPEPGSAPLYPSRLFSHLDHVVLNVGQGSLQAAADWYGQMLGWERLYHYSVGTEHSGLESWVVGDLQAGIQLAINEPTSATSQIQEFLDAYPGPGIQHVALHSPDILSSLRQLRRGGVEFLQVPAGYYSMLEGKRRPDLPEMAGIHWPDLQEQGVLLDSTLPASDPNPAPLLLQTFTQPLFGKPTFFFEIIQRLGGATGFGEGNFQALFEALEQQQLQRQQQLLAPH</sequence>
<keyword evidence="3" id="KW-0479">Metal-binding</keyword>
<dbReference type="PROSITE" id="PS51819">
    <property type="entry name" value="VOC"/>
    <property type="match status" value="2"/>
</dbReference>
<organism evidence="7 8">
    <name type="scientific">Thermostichus vulcanus str. 'Rupite'</name>
    <dbReference type="NCBI Taxonomy" id="2813851"/>
    <lineage>
        <taxon>Bacteria</taxon>
        <taxon>Bacillati</taxon>
        <taxon>Cyanobacteriota</taxon>
        <taxon>Cyanophyceae</taxon>
        <taxon>Thermostichales</taxon>
        <taxon>Thermostichaceae</taxon>
        <taxon>Thermostichus</taxon>
    </lineage>
</organism>
<feature type="domain" description="VOC" evidence="6">
    <location>
        <begin position="10"/>
        <end position="131"/>
    </location>
</feature>
<dbReference type="RefSeq" id="WP_244350703.1">
    <property type="nucleotide sequence ID" value="NZ_JAFIRA010000027.1"/>
</dbReference>
<keyword evidence="8" id="KW-1185">Reference proteome</keyword>
<comment type="cofactor">
    <cofactor evidence="1">
        <name>Fe cation</name>
        <dbReference type="ChEBI" id="CHEBI:24875"/>
    </cofactor>
</comment>
<name>A0ABT0CDK1_THEVL</name>